<dbReference type="Proteomes" id="UP000294685">
    <property type="component" value="Unassembled WGS sequence"/>
</dbReference>
<keyword evidence="3" id="KW-0963">Cytoplasm</keyword>
<keyword evidence="5" id="KW-0969">Cilium</keyword>
<evidence type="ECO:0000256" key="3">
    <source>
        <dbReference type="ARBA" id="ARBA00022490"/>
    </source>
</evidence>
<evidence type="ECO:0000256" key="7">
    <source>
        <dbReference type="ARBA" id="ARBA00023273"/>
    </source>
</evidence>
<evidence type="ECO:0000256" key="6">
    <source>
        <dbReference type="ARBA" id="ARBA00023157"/>
    </source>
</evidence>
<accession>A0ABY2DRP2</accession>
<dbReference type="InterPro" id="IPR006558">
    <property type="entry name" value="LamG-like"/>
</dbReference>
<keyword evidence="6" id="KW-1015">Disulfide bond</keyword>
<evidence type="ECO:0000256" key="2">
    <source>
        <dbReference type="ARBA" id="ARBA00004496"/>
    </source>
</evidence>
<evidence type="ECO:0000256" key="5">
    <source>
        <dbReference type="ARBA" id="ARBA00023069"/>
    </source>
</evidence>
<organism evidence="10 11">
    <name type="scientific">Flavobacterium ranwuense</name>
    <dbReference type="NCBI Taxonomy" id="2541725"/>
    <lineage>
        <taxon>Bacteria</taxon>
        <taxon>Pseudomonadati</taxon>
        <taxon>Bacteroidota</taxon>
        <taxon>Flavobacteriia</taxon>
        <taxon>Flavobacteriales</taxon>
        <taxon>Flavobacteriaceae</taxon>
        <taxon>Flavobacterium</taxon>
    </lineage>
</organism>
<dbReference type="EMBL" id="SMLH01000009">
    <property type="protein sequence ID" value="TDE27694.1"/>
    <property type="molecule type" value="Genomic_DNA"/>
</dbReference>
<dbReference type="Pfam" id="PF21722">
    <property type="entry name" value="Gly_rich_2"/>
    <property type="match status" value="1"/>
</dbReference>
<dbReference type="InterPro" id="IPR026444">
    <property type="entry name" value="Secre_tail"/>
</dbReference>
<comment type="caution">
    <text evidence="10">The sequence shown here is derived from an EMBL/GenBank/DDBJ whole genome shotgun (WGS) entry which is preliminary data.</text>
</comment>
<dbReference type="RefSeq" id="WP_132072004.1">
    <property type="nucleotide sequence ID" value="NZ_SMLH01000009.1"/>
</dbReference>
<dbReference type="Gene3D" id="2.60.120.200">
    <property type="match status" value="1"/>
</dbReference>
<evidence type="ECO:0000256" key="4">
    <source>
        <dbReference type="ARBA" id="ARBA00022729"/>
    </source>
</evidence>
<keyword evidence="11" id="KW-1185">Reference proteome</keyword>
<evidence type="ECO:0000313" key="10">
    <source>
        <dbReference type="EMBL" id="TDE27694.1"/>
    </source>
</evidence>
<keyword evidence="4" id="KW-0732">Signal</keyword>
<dbReference type="NCBIfam" id="TIGR04183">
    <property type="entry name" value="Por_Secre_tail"/>
    <property type="match status" value="1"/>
</dbReference>
<dbReference type="InterPro" id="IPR028974">
    <property type="entry name" value="TSP_type-3_rpt"/>
</dbReference>
<gene>
    <name evidence="10" type="ORF">E0I61_13290</name>
</gene>
<comment type="subcellular location">
    <subcellularLocation>
        <location evidence="1">Cell projection</location>
        <location evidence="1">Cilium</location>
    </subcellularLocation>
    <subcellularLocation>
        <location evidence="2">Cytoplasm</location>
    </subcellularLocation>
</comment>
<dbReference type="InterPro" id="IPR049304">
    <property type="entry name" value="Gly_rich_dom"/>
</dbReference>
<reference evidence="10 11" key="1">
    <citation type="submission" date="2019-03" db="EMBL/GenBank/DDBJ databases">
        <title>Novel species of Flavobacterium.</title>
        <authorList>
            <person name="Liu Q."/>
            <person name="Xin Y.-H."/>
        </authorList>
    </citation>
    <scope>NUCLEOTIDE SEQUENCE [LARGE SCALE GENOMIC DNA]</scope>
    <source>
        <strain evidence="10 11">LB2P22</strain>
    </source>
</reference>
<dbReference type="Pfam" id="PF13385">
    <property type="entry name" value="Laminin_G_3"/>
    <property type="match status" value="1"/>
</dbReference>
<dbReference type="SMART" id="SM00560">
    <property type="entry name" value="LamGL"/>
    <property type="match status" value="1"/>
</dbReference>
<keyword evidence="7" id="KW-0966">Cell projection</keyword>
<dbReference type="InterPro" id="IPR053879">
    <property type="entry name" value="HYDIN_VesB_CFA65-like_Ig"/>
</dbReference>
<dbReference type="InterPro" id="IPR013783">
    <property type="entry name" value="Ig-like_fold"/>
</dbReference>
<feature type="region of interest" description="Disordered" evidence="8">
    <location>
        <begin position="918"/>
        <end position="942"/>
    </location>
</feature>
<name>A0ABY2DRP2_9FLAO</name>
<dbReference type="Gene3D" id="2.60.40.10">
    <property type="entry name" value="Immunoglobulins"/>
    <property type="match status" value="1"/>
</dbReference>
<dbReference type="Pfam" id="PF19081">
    <property type="entry name" value="Ig_7"/>
    <property type="match status" value="1"/>
</dbReference>
<dbReference type="NCBIfam" id="NF012200">
    <property type="entry name" value="choice_anch_D"/>
    <property type="match status" value="1"/>
</dbReference>
<dbReference type="Pfam" id="PF22544">
    <property type="entry name" value="HYDIN_VesB_CFA65-like_Ig"/>
    <property type="match status" value="1"/>
</dbReference>
<dbReference type="SUPFAM" id="SSF49899">
    <property type="entry name" value="Concanavalin A-like lectins/glucanases"/>
    <property type="match status" value="1"/>
</dbReference>
<dbReference type="InterPro" id="IPR044023">
    <property type="entry name" value="Ig_7"/>
</dbReference>
<dbReference type="SUPFAM" id="SSF103647">
    <property type="entry name" value="TSP type-3 repeat"/>
    <property type="match status" value="1"/>
</dbReference>
<proteinExistence type="predicted"/>
<evidence type="ECO:0000256" key="1">
    <source>
        <dbReference type="ARBA" id="ARBA00004138"/>
    </source>
</evidence>
<protein>
    <submittedName>
        <fullName evidence="10">Choice-of-anchor D domain-containing protein</fullName>
    </submittedName>
</protein>
<evidence type="ECO:0000313" key="11">
    <source>
        <dbReference type="Proteomes" id="UP000294685"/>
    </source>
</evidence>
<evidence type="ECO:0000256" key="8">
    <source>
        <dbReference type="SAM" id="MobiDB-lite"/>
    </source>
</evidence>
<sequence>MNKITLISKKLVFTIVLLFITFFGISQTTQTFSTSGTFTVPAGVTWIQVEAWGGGGAGGGATGNPSAGGGGAGGGYVKNTSITVIPGTTYTVTVGTGGVGSTGTGGAGNSSWFGSTATLLAVGGNGGNGASGNLSTTGGATASTSGNIGWSSGFNYYGGAGGTGAALGVSSGGGGGSAGTISNGNSALIMLGGAAVTGGGAGATGLDISSDGNSSTAFGGAGAGARAGTGADRSGGNGYKGQVIISWTCPTYSLTATLSVTPICPSNTASALVTSSAAGLPVGTYTVTYNLTGANTATANTATMMVTSAGSGIFTTSALSNSGTTTITITNLTSGGTTPNNCSSNIGTNNTANVTVNATPTITGTTPASRVGSGTVDLSATASAGIISWFAASTGGSALGTGPSFTTPFIATTTTYYIEAVNGPCVSAARTAIVATVNLPEINILGNAVSIIDGDAIPSPTDWTDFGSMETSTGIITKTYTIQNTGTSPLSIGVLTISGTNAGDFTVTTSPSTSIAAGGSSTFSVSFNPNTLGLKTAAISIVNGDTNENPYDFSIQGTGIQTFFDSDGDGVYDNFDIDDDNDGILDATEETNCNSSNGHKVDYKFLNETFGTGGRTSSFTAAYNATTTYCYEDGIAGTNTTACPSQSTWILDDGEYTVVSKITGTVASDPENIHGDLAWYNGEDHTTGDTNGRMAVFNASFTPGTFYETTITGILSNLPVTYSFWVLNIMAPSTFPGSILPNVTVEFYDLSNNLLTTFNTGDIGRCSGSTTDNTCSQGVWKQFTTSVNLGNVNAFTIRFKNNAPGGGGNDLALDDILISQTLCDLDHDGVADMFDLDADNDGIEDVIETGLGNLSNAKGRIDVTWVDTNGNGLLDSAESTAALPALDSDSDGIPNYIDLDSDNDSLFDLDESGAGNTNAVSGYVNGDGDINGDGTGDGPESEIFRSKDINGDGITEGFGDGILDIYDYGTGATNQYGNLGQGIATANPATTYLKDTDTDGIPDYLDVISNGSTFDIANTLLIYDYKILDTNNNGIIDGTTDIDKDGILDTFDTNTFQWGSPRDIRTKLFLDFDGRNDYGQSTAILGGLANASLMAWVNLNPAFSSEGVIIGQNNFQIRITATKKLEGIVNGTSVLFNTTLNVSQWYHVGVIYDGANIKLYLNGALVASQAKTGSISADASLLTLGRDPSSNTKYFKGKIDEVRVFNLALTDYQLQRMVYQEIQDTSSQIRGTIVPKNVATSPIPLPFANLLRYYRMDNYKDDIIDDLTTPAIDIIGTKIYNHKNIHIQQAPMPFLTERNGSFSTAVNSPTKEIRGEDIMEQNWSIVHVKHDITETANNIDLGMLVDAGKNIIMNNDTKIQNDWYLKLDGKIDLVGMSQLVQTTESDLDVTSSGYIERDQKGQSNLYNYNYWSSPVSPINATTNNADYTVSGSLKDGTNPVTPIAINWIGGYDGAATTPISLARYWLYKFDDYANDYANWVQINENDPIRVGQGFTLKGSGASSGTQNYTFIGKPNNGSITTNTVGDDQLLLTGNPYPSALDADAFITDNIPSLETFSNPSTDGTLYFWEHYATNNTHILRDYQGGYAARNLTGGLAPSAAGIDFISQSGTPSRGIPNRYIPVGQGFFVNGKIGSGGTVIFKNSQRGFHKENDALNSNVMYKIGHNDKKEKSLSNTNNDNDPIEKDTFKRIRLGFNSHNDYHRQVLLGFMNEKATSEMDYGYDGLNIDDFPNDMYFLNGENQLVIQGEGFFDINASYPIGVKTDAAGKVKFLIDALENFDVNQPIFLYDDDTKMYYNIRNEAFEINLTEGEHNSRFSLRFKDKTLNLNEETSIDNEIKIAHSQSKNTIIINNKVIDITVQEVTLFNIIGQSITTWKIENQGQYDIQLPIKKISSGVYIVKLKTSKGALSKKIIIK</sequence>
<dbReference type="InterPro" id="IPR013320">
    <property type="entry name" value="ConA-like_dom_sf"/>
</dbReference>
<feature type="domain" description="LamG-like jellyroll fold" evidence="9">
    <location>
        <begin position="1089"/>
        <end position="1212"/>
    </location>
</feature>
<evidence type="ECO:0000259" key="9">
    <source>
        <dbReference type="SMART" id="SM00560"/>
    </source>
</evidence>